<evidence type="ECO:0000259" key="2">
    <source>
        <dbReference type="Pfam" id="PF05678"/>
    </source>
</evidence>
<protein>
    <recommendedName>
        <fullName evidence="2">VQ domain-containing protein</fullName>
    </recommendedName>
</protein>
<proteinExistence type="predicted"/>
<dbReference type="InterPro" id="IPR008889">
    <property type="entry name" value="VQ"/>
</dbReference>
<dbReference type="Pfam" id="PF05678">
    <property type="entry name" value="VQ"/>
    <property type="match status" value="1"/>
</dbReference>
<dbReference type="PANTHER" id="PTHR33143:SF6">
    <property type="entry name" value="OS08G0102900 PROTEIN"/>
    <property type="match status" value="1"/>
</dbReference>
<feature type="compositionally biased region" description="Pro residues" evidence="1">
    <location>
        <begin position="41"/>
        <end position="56"/>
    </location>
</feature>
<evidence type="ECO:0000313" key="4">
    <source>
        <dbReference type="Proteomes" id="UP001141806"/>
    </source>
</evidence>
<gene>
    <name evidence="3" type="ORF">NE237_030834</name>
</gene>
<comment type="caution">
    <text evidence="3">The sequence shown here is derived from an EMBL/GenBank/DDBJ whole genome shotgun (WGS) entry which is preliminary data.</text>
</comment>
<organism evidence="3 4">
    <name type="scientific">Protea cynaroides</name>
    <dbReference type="NCBI Taxonomy" id="273540"/>
    <lineage>
        <taxon>Eukaryota</taxon>
        <taxon>Viridiplantae</taxon>
        <taxon>Streptophyta</taxon>
        <taxon>Embryophyta</taxon>
        <taxon>Tracheophyta</taxon>
        <taxon>Spermatophyta</taxon>
        <taxon>Magnoliopsida</taxon>
        <taxon>Proteales</taxon>
        <taxon>Proteaceae</taxon>
        <taxon>Protea</taxon>
    </lineage>
</organism>
<feature type="domain" description="VQ" evidence="2">
    <location>
        <begin position="64"/>
        <end position="91"/>
    </location>
</feature>
<evidence type="ECO:0000313" key="3">
    <source>
        <dbReference type="EMBL" id="KAJ4954002.1"/>
    </source>
</evidence>
<keyword evidence="4" id="KW-1185">Reference proteome</keyword>
<dbReference type="Proteomes" id="UP001141806">
    <property type="component" value="Unassembled WGS sequence"/>
</dbReference>
<dbReference type="AlphaFoldDB" id="A0A9Q0JWF0"/>
<name>A0A9Q0JWF0_9MAGN</name>
<dbReference type="PANTHER" id="PTHR33143">
    <property type="entry name" value="F16F4.1 PROTEIN-RELATED"/>
    <property type="match status" value="1"/>
</dbReference>
<feature type="region of interest" description="Disordered" evidence="1">
    <location>
        <begin position="1"/>
        <end position="60"/>
    </location>
</feature>
<dbReference type="EMBL" id="JAMYWD010000012">
    <property type="protein sequence ID" value="KAJ4954002.1"/>
    <property type="molecule type" value="Genomic_DNA"/>
</dbReference>
<dbReference type="GO" id="GO:0005634">
    <property type="term" value="C:nucleus"/>
    <property type="evidence" value="ECO:0007669"/>
    <property type="project" value="TreeGrafter"/>
</dbReference>
<dbReference type="OrthoDB" id="695631at2759"/>
<evidence type="ECO:0000256" key="1">
    <source>
        <dbReference type="SAM" id="MobiDB-lite"/>
    </source>
</evidence>
<accession>A0A9Q0JWF0</accession>
<reference evidence="3" key="1">
    <citation type="journal article" date="2023" name="Plant J.">
        <title>The genome of the king protea, Protea cynaroides.</title>
        <authorList>
            <person name="Chang J."/>
            <person name="Duong T.A."/>
            <person name="Schoeman C."/>
            <person name="Ma X."/>
            <person name="Roodt D."/>
            <person name="Barker N."/>
            <person name="Li Z."/>
            <person name="Van de Peer Y."/>
            <person name="Mizrachi E."/>
        </authorList>
    </citation>
    <scope>NUCLEOTIDE SEQUENCE</scope>
    <source>
        <tissue evidence="3">Young leaves</tissue>
    </source>
</reference>
<dbReference type="InterPro" id="IPR039607">
    <property type="entry name" value="VQ_8/17/18/20/21/25"/>
</dbReference>
<sequence>MDSSEFPTGKPSPPRKELQIQGPRPTPLKVRKDSFKIKKPPLAPQPSRPPPPPQQPRQPVIIYTVSPKVIHTTASDFMTLVQRLTGPNSNSSSSSSSTSYVDTSGASVVSPAARFATIEKAISPSEREKSRKSSDVDVVELEGLDINGGGGTGTTVLERTGYFPGILSPLPSSLPPISPNFFSPTPDPNSFAFSQDLSPFFQSNRNFIEGTFVPSPTAFFSSAPLTSPTPFMDLFNQFDF</sequence>